<feature type="compositionally biased region" description="Basic and acidic residues" evidence="1">
    <location>
        <begin position="41"/>
        <end position="53"/>
    </location>
</feature>
<evidence type="ECO:0000313" key="2">
    <source>
        <dbReference type="EMBL" id="LAA85496.1"/>
    </source>
</evidence>
<sequence>MEGGGSNITWTIHWRRCHLLGANRTGQWGLVDTVSKWERFKPDSNVPRNKDGHSTFSSPLSPVKIVGPKMFVKRTENQGLHPPMQFIPWYVSWLFQGCNRTWEEVP</sequence>
<accession>A0A2D4IMW4</accession>
<protein>
    <submittedName>
        <fullName evidence="2">Uncharacterized protein</fullName>
    </submittedName>
</protein>
<evidence type="ECO:0000256" key="1">
    <source>
        <dbReference type="SAM" id="MobiDB-lite"/>
    </source>
</evidence>
<dbReference type="EMBL" id="IACK01112768">
    <property type="protein sequence ID" value="LAA85496.1"/>
    <property type="molecule type" value="Transcribed_RNA"/>
</dbReference>
<dbReference type="AlphaFoldDB" id="A0A2D4IMW4"/>
<feature type="region of interest" description="Disordered" evidence="1">
    <location>
        <begin position="41"/>
        <end position="60"/>
    </location>
</feature>
<reference evidence="2" key="1">
    <citation type="submission" date="2017-07" db="EMBL/GenBank/DDBJ databases">
        <authorList>
            <person name="Mikheyev A."/>
            <person name="Grau M."/>
        </authorList>
    </citation>
    <scope>NUCLEOTIDE SEQUENCE</scope>
    <source>
        <tissue evidence="2">Venom_gland</tissue>
    </source>
</reference>
<organism evidence="2">
    <name type="scientific">Micrurus lemniscatus lemniscatus</name>
    <dbReference type="NCBI Taxonomy" id="129467"/>
    <lineage>
        <taxon>Eukaryota</taxon>
        <taxon>Metazoa</taxon>
        <taxon>Chordata</taxon>
        <taxon>Craniata</taxon>
        <taxon>Vertebrata</taxon>
        <taxon>Euteleostomi</taxon>
        <taxon>Lepidosauria</taxon>
        <taxon>Squamata</taxon>
        <taxon>Bifurcata</taxon>
        <taxon>Unidentata</taxon>
        <taxon>Episquamata</taxon>
        <taxon>Toxicofera</taxon>
        <taxon>Serpentes</taxon>
        <taxon>Colubroidea</taxon>
        <taxon>Elapidae</taxon>
        <taxon>Elapinae</taxon>
        <taxon>Micrurus</taxon>
    </lineage>
</organism>
<proteinExistence type="predicted"/>
<name>A0A2D4IMW4_MICLE</name>
<reference evidence="2" key="2">
    <citation type="submission" date="2017-11" db="EMBL/GenBank/DDBJ databases">
        <title>Coralsnake Venomics: Analyses of Venom Gland Transcriptomes and Proteomes of Six Brazilian Taxa.</title>
        <authorList>
            <person name="Aird S.D."/>
            <person name="Jorge da Silva N."/>
            <person name="Qiu L."/>
            <person name="Villar-Briones A."/>
            <person name="Aparecida-Saddi V."/>
            <person name="Campos-Telles M.P."/>
            <person name="Grau M."/>
            <person name="Mikheyev A.S."/>
        </authorList>
    </citation>
    <scope>NUCLEOTIDE SEQUENCE</scope>
    <source>
        <tissue evidence="2">Venom_gland</tissue>
    </source>
</reference>